<evidence type="ECO:0000256" key="1">
    <source>
        <dbReference type="SAM" id="MobiDB-lite"/>
    </source>
</evidence>
<gene>
    <name evidence="2" type="ORF">DEW08_13540</name>
</gene>
<dbReference type="RefSeq" id="WP_109327905.1">
    <property type="nucleotide sequence ID" value="NZ_CP029353.1"/>
</dbReference>
<sequence>MLRRNDDCGGGPTGQDPTTMDADTALAIMATLDEAEDLLSRLRLHDGPLDQDSLLRNRELLDLARYRLETASRMA</sequence>
<proteinExistence type="predicted"/>
<dbReference type="AlphaFoldDB" id="A0A2S2CRV8"/>
<evidence type="ECO:0000313" key="3">
    <source>
        <dbReference type="Proteomes" id="UP000245629"/>
    </source>
</evidence>
<dbReference type="EMBL" id="CP029353">
    <property type="protein sequence ID" value="AWK87110.1"/>
    <property type="molecule type" value="Genomic_DNA"/>
</dbReference>
<protein>
    <submittedName>
        <fullName evidence="2">Uncharacterized protein</fullName>
    </submittedName>
</protein>
<evidence type="ECO:0000313" key="2">
    <source>
        <dbReference type="EMBL" id="AWK87110.1"/>
    </source>
</evidence>
<reference evidence="3" key="1">
    <citation type="submission" date="2018-05" db="EMBL/GenBank/DDBJ databases">
        <title>Azospirillum thermophila sp. nov., a novel isolated from hot spring.</title>
        <authorList>
            <person name="Zhao Z."/>
        </authorList>
    </citation>
    <scope>NUCLEOTIDE SEQUENCE [LARGE SCALE GENOMIC DNA]</scope>
    <source>
        <strain evidence="3">CFH 70021</strain>
    </source>
</reference>
<accession>A0A2S2CRV8</accession>
<name>A0A2S2CRV8_9PROT</name>
<feature type="region of interest" description="Disordered" evidence="1">
    <location>
        <begin position="1"/>
        <end position="20"/>
    </location>
</feature>
<organism evidence="2 3">
    <name type="scientific">Azospirillum thermophilum</name>
    <dbReference type="NCBI Taxonomy" id="2202148"/>
    <lineage>
        <taxon>Bacteria</taxon>
        <taxon>Pseudomonadati</taxon>
        <taxon>Pseudomonadota</taxon>
        <taxon>Alphaproteobacteria</taxon>
        <taxon>Rhodospirillales</taxon>
        <taxon>Azospirillaceae</taxon>
        <taxon>Azospirillum</taxon>
    </lineage>
</organism>
<dbReference type="OrthoDB" id="7306824at2"/>
<dbReference type="KEGG" id="azz:DEW08_13540"/>
<keyword evidence="3" id="KW-1185">Reference proteome</keyword>
<dbReference type="Proteomes" id="UP000245629">
    <property type="component" value="Chromosome 2"/>
</dbReference>